<proteinExistence type="predicted"/>
<organism evidence="1 2">
    <name type="scientific">Acidiferrobacter thiooxydans</name>
    <dbReference type="NCBI Taxonomy" id="163359"/>
    <lineage>
        <taxon>Bacteria</taxon>
        <taxon>Pseudomonadati</taxon>
        <taxon>Pseudomonadota</taxon>
        <taxon>Gammaproteobacteria</taxon>
        <taxon>Acidiferrobacterales</taxon>
        <taxon>Acidiferrobacteraceae</taxon>
        <taxon>Acidiferrobacter</taxon>
    </lineage>
</organism>
<dbReference type="Pfam" id="PF16932">
    <property type="entry name" value="T4SS_TraI"/>
    <property type="match status" value="1"/>
</dbReference>
<dbReference type="OrthoDB" id="7992122at2"/>
<dbReference type="RefSeq" id="WP_114282871.1">
    <property type="nucleotide sequence ID" value="NZ_PSYR01000002.1"/>
</dbReference>
<dbReference type="InterPro" id="IPR031618">
    <property type="entry name" value="T4SS_TraI"/>
</dbReference>
<dbReference type="Proteomes" id="UP000253250">
    <property type="component" value="Unassembled WGS sequence"/>
</dbReference>
<sequence length="285" mass="32121">MSPSCFSCRTPDVLAMARPALTIPAQVTPRDGRHSRLLASLRAVKPGHGLFHGGLGVTLRQRALREEAISLGAQGGLYYRSRQINRFLEAESARLSQIFNFTPLLLHGQVLPPLVARMAPTSYLSAQALSMTQVLAVYRILRPARLVAVAPTWRQWLWMPLLPPRPQEIPLALLPHTARERRWWQKGVYQGWRDGIRQGDRLFQERVRRLRRALLGRLLFLRLANAGLVSVPRLGVGNYGIQVGHRVLRDGVRLFRVMAPARFLATAGWRTPVIATPDKPRATRP</sequence>
<reference evidence="1 2" key="1">
    <citation type="submission" date="2018-02" db="EMBL/GenBank/DDBJ databases">
        <title>Insights into the biology of acidophilic members of the Acidiferrobacteraceae family derived from comparative genomic analyses.</title>
        <authorList>
            <person name="Issotta F."/>
            <person name="Thyssen C."/>
            <person name="Mena C."/>
            <person name="Moya A."/>
            <person name="Bellenberg S."/>
            <person name="Sproer C."/>
            <person name="Covarrubias P.C."/>
            <person name="Sand W."/>
            <person name="Quatrini R."/>
            <person name="Vera M."/>
        </authorList>
    </citation>
    <scope>NUCLEOTIDE SEQUENCE [LARGE SCALE GENOMIC DNA]</scope>
    <source>
        <strain evidence="2">m-1</strain>
    </source>
</reference>
<comment type="caution">
    <text evidence="1">The sequence shown here is derived from an EMBL/GenBank/DDBJ whole genome shotgun (WGS) entry which is preliminary data.</text>
</comment>
<keyword evidence="2" id="KW-1185">Reference proteome</keyword>
<dbReference type="EMBL" id="PSYR01000002">
    <property type="protein sequence ID" value="RCN55763.1"/>
    <property type="molecule type" value="Genomic_DNA"/>
</dbReference>
<gene>
    <name evidence="1" type="ORF">C4900_07510</name>
</gene>
<protein>
    <submittedName>
        <fullName evidence="1">Uncharacterized protein</fullName>
    </submittedName>
</protein>
<dbReference type="AlphaFoldDB" id="A0A368HBG0"/>
<evidence type="ECO:0000313" key="1">
    <source>
        <dbReference type="EMBL" id="RCN55763.1"/>
    </source>
</evidence>
<accession>A0A368HBG0</accession>
<name>A0A368HBG0_9GAMM</name>
<evidence type="ECO:0000313" key="2">
    <source>
        <dbReference type="Proteomes" id="UP000253250"/>
    </source>
</evidence>